<reference evidence="1 2" key="1">
    <citation type="submission" date="2016-05" db="EMBL/GenBank/DDBJ databases">
        <title>Draft Genome Sequence of Algibacter sp. Strain SK-16 Isolated from the Surface Water of Aburatsubo Inlet.</title>
        <authorList>
            <person name="Wong S.-K."/>
            <person name="Yoshizawa S."/>
            <person name="Nakajima Y."/>
            <person name="Ogura Y."/>
            <person name="Tetsuya H."/>
            <person name="Hamasaki K."/>
        </authorList>
    </citation>
    <scope>NUCLEOTIDE SEQUENCE [LARGE SCALE GENOMIC DNA]</scope>
    <source>
        <strain evidence="1 2">SK-16</strain>
    </source>
</reference>
<protein>
    <recommendedName>
        <fullName evidence="3">Tetratricopeptide repeat protein</fullName>
    </recommendedName>
</protein>
<sequence length="338" mass="39487">MNLTDFTHILQHPQVITHEQTEAVKSIIEEFPYFQPARAIYLKGLKDLNSFKYNQELKTTAAYTTDRSILFEFITSDAFVQNEISQFIKQNDTSLKDIEVDIEDISVQKNVTIDDILKQQIKDTDGVLDPTLFQPKEERPKKTISNIPLDKPKNIINSTNEETKSQEKRQEIPANDVLNLGKPFEFNKKETHSFNEWLKLTHFSPIERPEDEEKEDNKEKEEIKNDNKIIEKEVTKKKTTDTLDKEKKFQLIDQFIIKNPKIRPIKPITQKGNLAKAQMIQPESLMTETLARIYVEQKNYKKAIQSYKVLSLKYPEKSGLFANQIKAIEQLQEQNNKE</sequence>
<gene>
    <name evidence="1" type="ORF">A8C32_08640</name>
</gene>
<evidence type="ECO:0008006" key="3">
    <source>
        <dbReference type="Google" id="ProtNLM"/>
    </source>
</evidence>
<dbReference type="STRING" id="1849968.A8C32_08640"/>
<comment type="caution">
    <text evidence="1">The sequence shown here is derived from an EMBL/GenBank/DDBJ whole genome shotgun (WGS) entry which is preliminary data.</text>
</comment>
<dbReference type="Proteomes" id="UP000095713">
    <property type="component" value="Unassembled WGS sequence"/>
</dbReference>
<dbReference type="OrthoDB" id="594666at2"/>
<accession>A0A1E5SJB6</accession>
<dbReference type="EMBL" id="MDJD01000054">
    <property type="protein sequence ID" value="OEJ99227.1"/>
    <property type="molecule type" value="Genomic_DNA"/>
</dbReference>
<proteinExistence type="predicted"/>
<dbReference type="RefSeq" id="WP_069831909.1">
    <property type="nucleotide sequence ID" value="NZ_MDJD01000054.1"/>
</dbReference>
<organism evidence="1 2">
    <name type="scientific">Flavivirga aquatica</name>
    <dbReference type="NCBI Taxonomy" id="1849968"/>
    <lineage>
        <taxon>Bacteria</taxon>
        <taxon>Pseudomonadati</taxon>
        <taxon>Bacteroidota</taxon>
        <taxon>Flavobacteriia</taxon>
        <taxon>Flavobacteriales</taxon>
        <taxon>Flavobacteriaceae</taxon>
        <taxon>Flavivirga</taxon>
    </lineage>
</organism>
<name>A0A1E5SJB6_9FLAO</name>
<evidence type="ECO:0000313" key="2">
    <source>
        <dbReference type="Proteomes" id="UP000095713"/>
    </source>
</evidence>
<evidence type="ECO:0000313" key="1">
    <source>
        <dbReference type="EMBL" id="OEJ99227.1"/>
    </source>
</evidence>
<dbReference type="AlphaFoldDB" id="A0A1E5SJB6"/>
<keyword evidence="2" id="KW-1185">Reference proteome</keyword>